<keyword evidence="11" id="KW-0238">DNA-binding</keyword>
<keyword evidence="3" id="KW-0639">Primosome</keyword>
<dbReference type="Gene3D" id="3.90.980.10">
    <property type="entry name" value="DNA primase, catalytic core, N-terminal domain"/>
    <property type="match status" value="1"/>
</dbReference>
<evidence type="ECO:0000259" key="14">
    <source>
        <dbReference type="PROSITE" id="PS50880"/>
    </source>
</evidence>
<dbReference type="GO" id="GO:0005737">
    <property type="term" value="C:cytoplasm"/>
    <property type="evidence" value="ECO:0007669"/>
    <property type="project" value="TreeGrafter"/>
</dbReference>
<evidence type="ECO:0000313" key="15">
    <source>
        <dbReference type="EMBL" id="CAB4852418.1"/>
    </source>
</evidence>
<dbReference type="InterPro" id="IPR002694">
    <property type="entry name" value="Znf_CHC2"/>
</dbReference>
<dbReference type="GO" id="GO:1990077">
    <property type="term" value="C:primosome complex"/>
    <property type="evidence" value="ECO:0007669"/>
    <property type="project" value="UniProtKB-KW"/>
</dbReference>
<dbReference type="InterPro" id="IPR013173">
    <property type="entry name" value="DNA_primase_DnaG_DnaB-bd_dom"/>
</dbReference>
<evidence type="ECO:0000256" key="13">
    <source>
        <dbReference type="SAM" id="MobiDB-lite"/>
    </source>
</evidence>
<dbReference type="GO" id="GO:0008270">
    <property type="term" value="F:zinc ion binding"/>
    <property type="evidence" value="ECO:0007669"/>
    <property type="project" value="UniProtKB-KW"/>
</dbReference>
<dbReference type="AlphaFoldDB" id="A0A6J7C6M9"/>
<dbReference type="NCBIfam" id="TIGR01391">
    <property type="entry name" value="dnaG"/>
    <property type="match status" value="1"/>
</dbReference>
<dbReference type="FunFam" id="3.90.580.10:FF:000001">
    <property type="entry name" value="DNA primase"/>
    <property type="match status" value="1"/>
</dbReference>
<dbReference type="Gene3D" id="3.90.580.10">
    <property type="entry name" value="Zinc finger, CHC2-type domain"/>
    <property type="match status" value="1"/>
</dbReference>
<dbReference type="InterPro" id="IPR050219">
    <property type="entry name" value="DnaG_primase"/>
</dbReference>
<dbReference type="Pfam" id="PF13662">
    <property type="entry name" value="Toprim_4"/>
    <property type="match status" value="1"/>
</dbReference>
<dbReference type="InterPro" id="IPR036977">
    <property type="entry name" value="DNA_primase_Znf_CHC2"/>
</dbReference>
<evidence type="ECO:0000256" key="4">
    <source>
        <dbReference type="ARBA" id="ARBA00022679"/>
    </source>
</evidence>
<feature type="domain" description="Toprim" evidence="14">
    <location>
        <begin position="262"/>
        <end position="348"/>
    </location>
</feature>
<dbReference type="InterPro" id="IPR006295">
    <property type="entry name" value="DNA_primase_DnaG"/>
</dbReference>
<dbReference type="InterPro" id="IPR034151">
    <property type="entry name" value="TOPRIM_DnaG_bac"/>
</dbReference>
<evidence type="ECO:0000256" key="6">
    <source>
        <dbReference type="ARBA" id="ARBA00022705"/>
    </source>
</evidence>
<comment type="cofactor">
    <cofactor evidence="1">
        <name>Zn(2+)</name>
        <dbReference type="ChEBI" id="CHEBI:29105"/>
    </cofactor>
</comment>
<dbReference type="InterPro" id="IPR006171">
    <property type="entry name" value="TOPRIM_dom"/>
</dbReference>
<feature type="region of interest" description="Disordered" evidence="13">
    <location>
        <begin position="441"/>
        <end position="474"/>
    </location>
</feature>
<evidence type="ECO:0000256" key="9">
    <source>
        <dbReference type="ARBA" id="ARBA00022833"/>
    </source>
</evidence>
<proteinExistence type="inferred from homology"/>
<dbReference type="InterPro" id="IPR030846">
    <property type="entry name" value="DnaG_bac"/>
</dbReference>
<evidence type="ECO:0000256" key="10">
    <source>
        <dbReference type="ARBA" id="ARBA00022842"/>
    </source>
</evidence>
<dbReference type="SUPFAM" id="SSF57783">
    <property type="entry name" value="Zinc beta-ribbon"/>
    <property type="match status" value="1"/>
</dbReference>
<dbReference type="InterPro" id="IPR019475">
    <property type="entry name" value="DNA_primase_DnaB-bd"/>
</dbReference>
<protein>
    <submittedName>
        <fullName evidence="15">Unannotated protein</fullName>
    </submittedName>
</protein>
<dbReference type="GO" id="GO:0000428">
    <property type="term" value="C:DNA-directed RNA polymerase complex"/>
    <property type="evidence" value="ECO:0007669"/>
    <property type="project" value="UniProtKB-KW"/>
</dbReference>
<dbReference type="PROSITE" id="PS50880">
    <property type="entry name" value="TOPRIM"/>
    <property type="match status" value="1"/>
</dbReference>
<dbReference type="InterPro" id="IPR013264">
    <property type="entry name" value="DNAG_N"/>
</dbReference>
<dbReference type="GO" id="GO:0003899">
    <property type="term" value="F:DNA-directed RNA polymerase activity"/>
    <property type="evidence" value="ECO:0007669"/>
    <property type="project" value="InterPro"/>
</dbReference>
<evidence type="ECO:0000256" key="5">
    <source>
        <dbReference type="ARBA" id="ARBA00022695"/>
    </source>
</evidence>
<accession>A0A6J7C6M9</accession>
<dbReference type="Pfam" id="PF08275">
    <property type="entry name" value="DNAG_N"/>
    <property type="match status" value="1"/>
</dbReference>
<dbReference type="SMART" id="SM00766">
    <property type="entry name" value="DnaG_DnaB_bind"/>
    <property type="match status" value="1"/>
</dbReference>
<keyword evidence="9" id="KW-0862">Zinc</keyword>
<dbReference type="HAMAP" id="MF_00974">
    <property type="entry name" value="DNA_primase_DnaG"/>
    <property type="match status" value="1"/>
</dbReference>
<gene>
    <name evidence="15" type="ORF">UFOPK3268_01648</name>
</gene>
<keyword evidence="8" id="KW-0863">Zinc-finger</keyword>
<dbReference type="Pfam" id="PF10410">
    <property type="entry name" value="DnaB_bind"/>
    <property type="match status" value="1"/>
</dbReference>
<dbReference type="SMART" id="SM00493">
    <property type="entry name" value="TOPRIM"/>
    <property type="match status" value="1"/>
</dbReference>
<evidence type="ECO:0000256" key="11">
    <source>
        <dbReference type="ARBA" id="ARBA00023125"/>
    </source>
</evidence>
<organism evidence="15">
    <name type="scientific">freshwater metagenome</name>
    <dbReference type="NCBI Taxonomy" id="449393"/>
    <lineage>
        <taxon>unclassified sequences</taxon>
        <taxon>metagenomes</taxon>
        <taxon>ecological metagenomes</taxon>
    </lineage>
</organism>
<keyword evidence="4" id="KW-0808">Transferase</keyword>
<sequence length="629" mass="68194">MAGRIHDDDIVVVREKARIDEVIRDYVTLKSAGGGSLKGLCPFHDERSPSFNVSPAKGAWYCFGCGEGGDVIGFLRKIDHLAFSEAVEKLASRYGVTLRYTEGGSAAGRQTGQRSRLVEAHKVTAEFYQARLDTPEAQIGRTFLDERGFDREAAARFGVGFAPMGWDVLLTHLRSKGFSDDQIVEGGLAVRGGQRGIYDRFRGRLMWPIRDLSGDVVGFGARKLRDDDDGPKYLNTPETPLYKKSQVLYGIDLARREIAKRQQAVIVEGYTDVMAAHLSGVETAVATCGTSFGSDHVKVLRRLLMDDDTFSGQVVFTFDGDAAGQKAALRAFGEDQKFTAQTFVAIEPGGMDPCELRIAKGPDAVRELIERRVPLFEFATRAALADHDLDRAEGRIAGLRAAAPVVAGIRDQALRPEYTRMLAGWLGLPVEEVARSVSDAGRARAPAARRPADPDAPTVEPGAAGRLPRPDPRDQVASVEREALKVALQCPELAGSWVDALETPAFRSPAYIAVHTAIVDAGGAAAGLTDRAWLDAVLAACPDDAVRAVVHELAVDALPIDQADTRYAQSVIARLLEIDAARRINDVKARLQRIEPSSDPDTYQALFADVLALESYRRGLREQVAGGSS</sequence>
<dbReference type="FunFam" id="3.90.980.10:FF:000001">
    <property type="entry name" value="DNA primase"/>
    <property type="match status" value="1"/>
</dbReference>
<evidence type="ECO:0000256" key="7">
    <source>
        <dbReference type="ARBA" id="ARBA00022723"/>
    </source>
</evidence>
<keyword evidence="2" id="KW-0240">DNA-directed RNA polymerase</keyword>
<dbReference type="PANTHER" id="PTHR30313">
    <property type="entry name" value="DNA PRIMASE"/>
    <property type="match status" value="1"/>
</dbReference>
<dbReference type="Pfam" id="PF08278">
    <property type="entry name" value="DnaG_DnaB_bind"/>
    <property type="match status" value="1"/>
</dbReference>
<evidence type="ECO:0000256" key="2">
    <source>
        <dbReference type="ARBA" id="ARBA00022478"/>
    </source>
</evidence>
<dbReference type="InterPro" id="IPR037068">
    <property type="entry name" value="DNA_primase_core_N_sf"/>
</dbReference>
<dbReference type="GO" id="GO:0003677">
    <property type="term" value="F:DNA binding"/>
    <property type="evidence" value="ECO:0007669"/>
    <property type="project" value="UniProtKB-KW"/>
</dbReference>
<dbReference type="CDD" id="cd03364">
    <property type="entry name" value="TOPRIM_DnaG_primases"/>
    <property type="match status" value="1"/>
</dbReference>
<dbReference type="Pfam" id="PF01807">
    <property type="entry name" value="Zn_ribbon_DnaG"/>
    <property type="match status" value="1"/>
</dbReference>
<keyword evidence="6" id="KW-0235">DNA replication</keyword>
<keyword evidence="5" id="KW-0548">Nucleotidyltransferase</keyword>
<evidence type="ECO:0000256" key="12">
    <source>
        <dbReference type="ARBA" id="ARBA00023163"/>
    </source>
</evidence>
<dbReference type="PANTHER" id="PTHR30313:SF2">
    <property type="entry name" value="DNA PRIMASE"/>
    <property type="match status" value="1"/>
</dbReference>
<dbReference type="PIRSF" id="PIRSF002811">
    <property type="entry name" value="DnaG"/>
    <property type="match status" value="1"/>
</dbReference>
<keyword evidence="7" id="KW-0479">Metal-binding</keyword>
<dbReference type="SUPFAM" id="SSF56731">
    <property type="entry name" value="DNA primase core"/>
    <property type="match status" value="1"/>
</dbReference>
<keyword evidence="12" id="KW-0804">Transcription</keyword>
<dbReference type="EMBL" id="CAFBIZ010000267">
    <property type="protein sequence ID" value="CAB4852418.1"/>
    <property type="molecule type" value="Genomic_DNA"/>
</dbReference>
<dbReference type="Gene3D" id="3.40.1360.10">
    <property type="match status" value="1"/>
</dbReference>
<dbReference type="SMART" id="SM00400">
    <property type="entry name" value="ZnF_CHCC"/>
    <property type="match status" value="1"/>
</dbReference>
<evidence type="ECO:0000256" key="3">
    <source>
        <dbReference type="ARBA" id="ARBA00022515"/>
    </source>
</evidence>
<name>A0A6J7C6M9_9ZZZZ</name>
<evidence type="ECO:0000256" key="8">
    <source>
        <dbReference type="ARBA" id="ARBA00022771"/>
    </source>
</evidence>
<reference evidence="15" key="1">
    <citation type="submission" date="2020-05" db="EMBL/GenBank/DDBJ databases">
        <authorList>
            <person name="Chiriac C."/>
            <person name="Salcher M."/>
            <person name="Ghai R."/>
            <person name="Kavagutti S V."/>
        </authorList>
    </citation>
    <scope>NUCLEOTIDE SEQUENCE</scope>
</reference>
<evidence type="ECO:0000256" key="1">
    <source>
        <dbReference type="ARBA" id="ARBA00001947"/>
    </source>
</evidence>
<dbReference type="GO" id="GO:0006269">
    <property type="term" value="P:DNA replication, synthesis of primer"/>
    <property type="evidence" value="ECO:0007669"/>
    <property type="project" value="UniProtKB-KW"/>
</dbReference>
<keyword evidence="10" id="KW-0460">Magnesium</keyword>